<keyword evidence="4" id="KW-1133">Transmembrane helix</keyword>
<evidence type="ECO:0000256" key="3">
    <source>
        <dbReference type="ARBA" id="ARBA00023163"/>
    </source>
</evidence>
<dbReference type="EMBL" id="ABIA03000004">
    <property type="protein sequence ID" value="EDQ34498.1"/>
    <property type="molecule type" value="Genomic_DNA"/>
</dbReference>
<reference evidence="6 7" key="2">
    <citation type="submission" date="2012-06" db="EMBL/GenBank/DDBJ databases">
        <authorList>
            <person name="Fiebig A."/>
        </authorList>
    </citation>
    <scope>NUCLEOTIDE SEQUENCE [LARGE SCALE GENOMIC DNA]</scope>
    <source>
        <strain evidence="6 7">DFL-43</strain>
    </source>
</reference>
<dbReference type="RefSeq" id="WP_007198937.1">
    <property type="nucleotide sequence ID" value="NZ_CM002917.1"/>
</dbReference>
<dbReference type="PANTHER" id="PTHR43280">
    <property type="entry name" value="ARAC-FAMILY TRANSCRIPTIONAL REGULATOR"/>
    <property type="match status" value="1"/>
</dbReference>
<dbReference type="eggNOG" id="COG2207">
    <property type="taxonomic scope" value="Bacteria"/>
</dbReference>
<evidence type="ECO:0000256" key="4">
    <source>
        <dbReference type="SAM" id="Phobius"/>
    </source>
</evidence>
<keyword evidence="1" id="KW-0805">Transcription regulation</keyword>
<feature type="transmembrane region" description="Helical" evidence="4">
    <location>
        <begin position="187"/>
        <end position="210"/>
    </location>
</feature>
<keyword evidence="7" id="KW-1185">Reference proteome</keyword>
<dbReference type="OrthoDB" id="9816011at2"/>
<keyword evidence="4" id="KW-0472">Membrane</keyword>
<accession>A9D1U4</accession>
<dbReference type="AlphaFoldDB" id="A9D1U4"/>
<dbReference type="InterPro" id="IPR018060">
    <property type="entry name" value="HTH_AraC"/>
</dbReference>
<gene>
    <name evidence="6" type="ORF">HPDFL43_15912</name>
</gene>
<feature type="transmembrane region" description="Helical" evidence="4">
    <location>
        <begin position="126"/>
        <end position="147"/>
    </location>
</feature>
<organism evidence="6 7">
    <name type="scientific">Hoeflea phototrophica (strain DSM 17068 / NCIMB 14078 / DFL-43)</name>
    <dbReference type="NCBI Taxonomy" id="411684"/>
    <lineage>
        <taxon>Bacteria</taxon>
        <taxon>Pseudomonadati</taxon>
        <taxon>Pseudomonadota</taxon>
        <taxon>Alphaproteobacteria</taxon>
        <taxon>Hyphomicrobiales</taxon>
        <taxon>Rhizobiaceae</taxon>
        <taxon>Hoeflea</taxon>
    </lineage>
</organism>
<dbReference type="InterPro" id="IPR009057">
    <property type="entry name" value="Homeodomain-like_sf"/>
</dbReference>
<keyword evidence="4" id="KW-0812">Transmembrane</keyword>
<feature type="transmembrane region" description="Helical" evidence="4">
    <location>
        <begin position="13"/>
        <end position="32"/>
    </location>
</feature>
<dbReference type="Proteomes" id="UP000004291">
    <property type="component" value="Chromosome"/>
</dbReference>
<evidence type="ECO:0000256" key="2">
    <source>
        <dbReference type="ARBA" id="ARBA00023125"/>
    </source>
</evidence>
<reference evidence="6 7" key="1">
    <citation type="submission" date="2007-10" db="EMBL/GenBank/DDBJ databases">
        <authorList>
            <person name="Wagner-Dobler I."/>
            <person name="Ferriera S."/>
            <person name="Johnson J."/>
            <person name="Kravitz S."/>
            <person name="Beeson K."/>
            <person name="Sutton G."/>
            <person name="Rogers Y.-H."/>
            <person name="Friedman R."/>
            <person name="Frazier M."/>
            <person name="Venter J.C."/>
        </authorList>
    </citation>
    <scope>NUCLEOTIDE SEQUENCE [LARGE SCALE GENOMIC DNA]</scope>
    <source>
        <strain evidence="6 7">DFL-43</strain>
    </source>
</reference>
<feature type="transmembrane region" description="Helical" evidence="4">
    <location>
        <begin position="39"/>
        <end position="58"/>
    </location>
</feature>
<dbReference type="GO" id="GO:0003700">
    <property type="term" value="F:DNA-binding transcription factor activity"/>
    <property type="evidence" value="ECO:0007669"/>
    <property type="project" value="InterPro"/>
</dbReference>
<comment type="caution">
    <text evidence="6">The sequence shown here is derived from an EMBL/GenBank/DDBJ whole genome shotgun (WGS) entry which is preliminary data.</text>
</comment>
<name>A9D1U4_HOEPD</name>
<dbReference type="SUPFAM" id="SSF46689">
    <property type="entry name" value="Homeodomain-like"/>
    <property type="match status" value="1"/>
</dbReference>
<evidence type="ECO:0000313" key="6">
    <source>
        <dbReference type="EMBL" id="EDQ34498.1"/>
    </source>
</evidence>
<dbReference type="PANTHER" id="PTHR43280:SF29">
    <property type="entry name" value="ARAC-FAMILY TRANSCRIPTIONAL REGULATOR"/>
    <property type="match status" value="1"/>
</dbReference>
<evidence type="ECO:0000313" key="7">
    <source>
        <dbReference type="Proteomes" id="UP000004291"/>
    </source>
</evidence>
<dbReference type="SMART" id="SM00342">
    <property type="entry name" value="HTH_ARAC"/>
    <property type="match status" value="1"/>
</dbReference>
<evidence type="ECO:0000256" key="1">
    <source>
        <dbReference type="ARBA" id="ARBA00023015"/>
    </source>
</evidence>
<feature type="domain" description="HTH araC/xylS-type" evidence="5">
    <location>
        <begin position="244"/>
        <end position="348"/>
    </location>
</feature>
<keyword evidence="2 6" id="KW-0238">DNA-binding</keyword>
<proteinExistence type="predicted"/>
<feature type="transmembrane region" description="Helical" evidence="4">
    <location>
        <begin position="102"/>
        <end position="120"/>
    </location>
</feature>
<dbReference type="STRING" id="411684.HPDFL43_15912"/>
<dbReference type="HOGENOM" id="CLU_062011_0_0_5"/>
<feature type="transmembrane region" description="Helical" evidence="4">
    <location>
        <begin position="159"/>
        <end position="181"/>
    </location>
</feature>
<dbReference type="Gene3D" id="1.10.10.60">
    <property type="entry name" value="Homeodomain-like"/>
    <property type="match status" value="1"/>
</dbReference>
<dbReference type="PROSITE" id="PS01124">
    <property type="entry name" value="HTH_ARAC_FAMILY_2"/>
    <property type="match status" value="1"/>
</dbReference>
<protein>
    <submittedName>
        <fullName evidence="6">AraC-type DNA-binding domain-containing protein</fullName>
    </submittedName>
</protein>
<evidence type="ECO:0000259" key="5">
    <source>
        <dbReference type="PROSITE" id="PS01124"/>
    </source>
</evidence>
<sequence length="356" mass="39621">MAIELTANNFIDLLLRGANLGILLLIIAHLALRPNYDALVVTGLFFCVTGMIEIVLNAPSILELLHDETLLLLSFQQIHFISMWWFVRALFDDHFCLRPRCLWPVGVSAPLVLAVSMVPFDVIWAFKMALVALNAGLLIHVIYKAISSRAGDLVDARRAFSLALAFTVPPFMLLVFAVNLMGVRGPLNTTFCLVCGVVYFLLALVFSFWLTRLKGELFERNSHGSNSMASSNAEMSSADRLELERVVKAVDGGLYLEPGLTIGGLADVLQVPEHRLRKLINRGLGYRNFAAFINDYRIAEAKRRLSDPELAREQIIQHAFSLGYASLAPFNRAFRERVGVSPTEYREEALGGVTTH</sequence>
<keyword evidence="3" id="KW-0804">Transcription</keyword>
<dbReference type="GO" id="GO:0043565">
    <property type="term" value="F:sequence-specific DNA binding"/>
    <property type="evidence" value="ECO:0007669"/>
    <property type="project" value="InterPro"/>
</dbReference>
<dbReference type="Pfam" id="PF12833">
    <property type="entry name" value="HTH_18"/>
    <property type="match status" value="1"/>
</dbReference>
<feature type="transmembrane region" description="Helical" evidence="4">
    <location>
        <begin position="70"/>
        <end position="90"/>
    </location>
</feature>